<dbReference type="InterPro" id="IPR017735">
    <property type="entry name" value="T6SS_FHA"/>
</dbReference>
<dbReference type="CDD" id="cd00060">
    <property type="entry name" value="FHA"/>
    <property type="match status" value="1"/>
</dbReference>
<protein>
    <submittedName>
        <fullName evidence="2">Type VI secretion system-associated FHA domain protein TagH</fullName>
    </submittedName>
</protein>
<dbReference type="Pfam" id="PF20232">
    <property type="entry name" value="T6SS_FHA_C"/>
    <property type="match status" value="1"/>
</dbReference>
<dbReference type="InterPro" id="IPR008984">
    <property type="entry name" value="SMAD_FHA_dom_sf"/>
</dbReference>
<dbReference type="Pfam" id="PF00498">
    <property type="entry name" value="FHA"/>
    <property type="match status" value="1"/>
</dbReference>
<reference evidence="2 3" key="1">
    <citation type="submission" date="2018-11" db="EMBL/GenBank/DDBJ databases">
        <title>Photobacterium sp. BEI247 sp. nov., a marine bacterium isolated from Yongle Blue Hole in the South China Sea.</title>
        <authorList>
            <person name="Wang X."/>
        </authorList>
    </citation>
    <scope>NUCLEOTIDE SEQUENCE [LARGE SCALE GENOMIC DNA]</scope>
    <source>
        <strain evidence="3">BEI247</strain>
    </source>
</reference>
<gene>
    <name evidence="2" type="primary">tagH</name>
    <name evidence="2" type="ORF">EDI28_04115</name>
</gene>
<dbReference type="NCBIfam" id="TIGR03354">
    <property type="entry name" value="VI_FHA"/>
    <property type="match status" value="1"/>
</dbReference>
<dbReference type="SMART" id="SM00240">
    <property type="entry name" value="FHA"/>
    <property type="match status" value="1"/>
</dbReference>
<dbReference type="PROSITE" id="PS50006">
    <property type="entry name" value="FHA_DOMAIN"/>
    <property type="match status" value="1"/>
</dbReference>
<evidence type="ECO:0000259" key="1">
    <source>
        <dbReference type="PROSITE" id="PS50006"/>
    </source>
</evidence>
<sequence length="444" mass="50096">MVGSFAMEITFSVVSYHRFTSDFESKKTLLFNDKQQTFVIGRSEQCDWFLPDPERVISSKHAYIEKQGEKLVIVDMSTNGVFINRSVKPLGRKTVHILADGDCIAFGDYEIDVLINHIHVTAPNEKLSFGNKKFQDDCDFGISTSELSRLSQSNESHFENSEMASSLTVFSTHAEDSFIAPSTEAPLPELLHDLPIPEDWSAMLTTEPVELQSGVLALNQPERRHEDAFEDGLLANNSRSTNEVNCGPDDMPDGLDAFIRGLGISQGMISPETDEQWWYELGVSMQYLMTGLMDSLHQRAAFKQTSRLNQTHFKRQENNPLKFSATLEDAIHNLFSRKSTSFLPPEQAIKEAFLDIEKHEKALLAGVDGAVGGIMKTLSPESIVEIGADQNVWFRFSPGSSKIKSWNAYEAMYRRLENDLENSSEIYCWDDFVKSYEASLREVK</sequence>
<name>A0A444JVX8_9GAMM</name>
<dbReference type="InterPro" id="IPR046883">
    <property type="entry name" value="T6SS_FHA_C"/>
</dbReference>
<dbReference type="InterPro" id="IPR000253">
    <property type="entry name" value="FHA_dom"/>
</dbReference>
<organism evidence="2 3">
    <name type="scientific">Photobacterium chitinilyticum</name>
    <dbReference type="NCBI Taxonomy" id="2485123"/>
    <lineage>
        <taxon>Bacteria</taxon>
        <taxon>Pseudomonadati</taxon>
        <taxon>Pseudomonadota</taxon>
        <taxon>Gammaproteobacteria</taxon>
        <taxon>Vibrionales</taxon>
        <taxon>Vibrionaceae</taxon>
        <taxon>Photobacterium</taxon>
    </lineage>
</organism>
<dbReference type="EMBL" id="RJLM01000001">
    <property type="protein sequence ID" value="RWX57225.1"/>
    <property type="molecule type" value="Genomic_DNA"/>
</dbReference>
<proteinExistence type="predicted"/>
<dbReference type="SUPFAM" id="SSF49879">
    <property type="entry name" value="SMAD/FHA domain"/>
    <property type="match status" value="1"/>
</dbReference>
<dbReference type="Gene3D" id="2.60.200.20">
    <property type="match status" value="1"/>
</dbReference>
<feature type="domain" description="FHA" evidence="1">
    <location>
        <begin position="38"/>
        <end position="88"/>
    </location>
</feature>
<evidence type="ECO:0000313" key="3">
    <source>
        <dbReference type="Proteomes" id="UP000287563"/>
    </source>
</evidence>
<dbReference type="OrthoDB" id="273564at2"/>
<dbReference type="Proteomes" id="UP000287563">
    <property type="component" value="Unassembled WGS sequence"/>
</dbReference>
<accession>A0A444JVX8</accession>
<keyword evidence="3" id="KW-1185">Reference proteome</keyword>
<comment type="caution">
    <text evidence="2">The sequence shown here is derived from an EMBL/GenBank/DDBJ whole genome shotgun (WGS) entry which is preliminary data.</text>
</comment>
<evidence type="ECO:0000313" key="2">
    <source>
        <dbReference type="EMBL" id="RWX57225.1"/>
    </source>
</evidence>
<dbReference type="AlphaFoldDB" id="A0A444JVX8"/>